<dbReference type="Pfam" id="PF03568">
    <property type="entry name" value="Separin_C"/>
    <property type="match status" value="1"/>
</dbReference>
<keyword evidence="4" id="KW-1185">Reference proteome</keyword>
<dbReference type="InterPro" id="IPR036570">
    <property type="entry name" value="HORMA_dom_sf"/>
</dbReference>
<feature type="domain" description="Peptidase C50" evidence="2">
    <location>
        <begin position="394"/>
        <end position="492"/>
    </location>
</feature>
<dbReference type="PROSITE" id="PS50815">
    <property type="entry name" value="HORMA"/>
    <property type="match status" value="1"/>
</dbReference>
<feature type="domain" description="HORMA" evidence="1">
    <location>
        <begin position="594"/>
        <end position="787"/>
    </location>
</feature>
<dbReference type="GO" id="GO:0006508">
    <property type="term" value="P:proteolysis"/>
    <property type="evidence" value="ECO:0007669"/>
    <property type="project" value="InterPro"/>
</dbReference>
<dbReference type="PANTHER" id="PTHR11842:SF10">
    <property type="entry name" value="MITOTIC SPINDLE ASSEMBLY CHECKPOINT PROTEIN MAD2B"/>
    <property type="match status" value="1"/>
</dbReference>
<dbReference type="PANTHER" id="PTHR11842">
    <property type="entry name" value="MITOTIC SPINDLE ASSEMBLY CHECKPOINT PROTEIN MAD2"/>
    <property type="match status" value="1"/>
</dbReference>
<evidence type="ECO:0000259" key="1">
    <source>
        <dbReference type="PROSITE" id="PS50815"/>
    </source>
</evidence>
<evidence type="ECO:0000313" key="3">
    <source>
        <dbReference type="EMBL" id="CAD7092369.1"/>
    </source>
</evidence>
<dbReference type="PROSITE" id="PS51700">
    <property type="entry name" value="SEPARIN"/>
    <property type="match status" value="1"/>
</dbReference>
<dbReference type="EMBL" id="LR899014">
    <property type="protein sequence ID" value="CAD7092369.1"/>
    <property type="molecule type" value="Genomic_DNA"/>
</dbReference>
<dbReference type="FunCoup" id="A0A7R8V4L6">
    <property type="interactions" value="22"/>
</dbReference>
<dbReference type="InterPro" id="IPR003511">
    <property type="entry name" value="HORMA_dom"/>
</dbReference>
<dbReference type="InParanoid" id="A0A7R8V4L6"/>
<evidence type="ECO:0000259" key="2">
    <source>
        <dbReference type="PROSITE" id="PS51700"/>
    </source>
</evidence>
<dbReference type="AlphaFoldDB" id="A0A7R8V4L6"/>
<dbReference type="OrthoDB" id="10255632at2759"/>
<name>A0A7R8V4L6_HERIL</name>
<evidence type="ECO:0000313" key="4">
    <source>
        <dbReference type="Proteomes" id="UP000594454"/>
    </source>
</evidence>
<accession>A0A7R8V4L6</accession>
<sequence>MENFKNLEAFEELQKVNCNSNTPYLRNIYLKQADIEYQSGNFPNSIFYQTEALCLGYRIKYLSKANELDPLKAAYELPVEELKKKNRIENALIKFAEKEMQNKPCPKPKPSEQVFETNPEKGFKAIRDFCRSLPKEWTVIQLCKSFNANTSASLKTEIITAQNSIYLSVLKNVQSDVHPDPICIKIETKENGYNIFESIHQITVKLKSGLAMFNNETEMNTNKVIYNKNLHSVDEDIKQAIGKLKELIGPWRCFFSGPALPDHQPEQNEIFDKVKQFSVANGLDSRQQVILSSLARQIHQLSRSDINVAVSELGNDSELSNRIKKFLIERRQNDAVPLKCFPCILIVDERLDHFFWEIINEKQELCRINSLHTLKSIYSKYAVNISDGYLKLSIENCAWILNPDKTLNEMERRISSFIEFWNPKIKSIVVDRKAPTADTVVKYITESDLYVYSGHGSGLQFFNGHKITNLQSKSVVFLLGCDSVRLKSDGWHSEMTGSHLYYFATQCPAVIGTILVAFDRRMDSLTSDILSTWIPSRRKVHWKGVDKAVWVKQASVEVIKSVKNERLYEPRLPLIMCKLRQEADSNHSRVYCVYRVTDIFIEILEIFINTILYTRAVYPKRIFRKRKAYNSPIFVSIFPPLNDYILKVLQSARELKTNNELYRVEVILYKNEFKTYETYVFEIDEKNPILYETKGENDKYLLRFEEDVRKSLLQFSERVSTLGKLPQDVKFKIQLHTTQSAFVKMSHNATLQDFPWLQESESNVPEKARTSILPLTAAQSVGIQIFAET</sequence>
<dbReference type="InterPro" id="IPR030397">
    <property type="entry name" value="SEPARIN_core_dom"/>
</dbReference>
<gene>
    <name evidence="3" type="ORF">HERILL_LOCUS14729</name>
</gene>
<dbReference type="InterPro" id="IPR045091">
    <property type="entry name" value="Mad2-like"/>
</dbReference>
<reference evidence="3 4" key="1">
    <citation type="submission" date="2020-11" db="EMBL/GenBank/DDBJ databases">
        <authorList>
            <person name="Wallbank WR R."/>
            <person name="Pardo Diaz C."/>
            <person name="Kozak K."/>
            <person name="Martin S."/>
            <person name="Jiggins C."/>
            <person name="Moest M."/>
            <person name="Warren A I."/>
            <person name="Generalovic N T."/>
            <person name="Byers J.R.P. K."/>
            <person name="Montejo-Kovacevich G."/>
            <person name="Yen C E."/>
        </authorList>
    </citation>
    <scope>NUCLEOTIDE SEQUENCE [LARGE SCALE GENOMIC DNA]</scope>
</reference>
<organism evidence="3 4">
    <name type="scientific">Hermetia illucens</name>
    <name type="common">Black soldier fly</name>
    <dbReference type="NCBI Taxonomy" id="343691"/>
    <lineage>
        <taxon>Eukaryota</taxon>
        <taxon>Metazoa</taxon>
        <taxon>Ecdysozoa</taxon>
        <taxon>Arthropoda</taxon>
        <taxon>Hexapoda</taxon>
        <taxon>Insecta</taxon>
        <taxon>Pterygota</taxon>
        <taxon>Neoptera</taxon>
        <taxon>Endopterygota</taxon>
        <taxon>Diptera</taxon>
        <taxon>Brachycera</taxon>
        <taxon>Stratiomyomorpha</taxon>
        <taxon>Stratiomyidae</taxon>
        <taxon>Hermetiinae</taxon>
        <taxon>Hermetia</taxon>
    </lineage>
</organism>
<proteinExistence type="predicted"/>
<protein>
    <recommendedName>
        <fullName evidence="5">Separase</fullName>
    </recommendedName>
</protein>
<dbReference type="GO" id="GO:0016035">
    <property type="term" value="C:zeta DNA polymerase complex"/>
    <property type="evidence" value="ECO:0007669"/>
    <property type="project" value="TreeGrafter"/>
</dbReference>
<dbReference type="Gene3D" id="3.30.900.10">
    <property type="entry name" value="HORMA domain"/>
    <property type="match status" value="1"/>
</dbReference>
<dbReference type="SUPFAM" id="SSF56019">
    <property type="entry name" value="The spindle assembly checkpoint protein mad2"/>
    <property type="match status" value="1"/>
</dbReference>
<dbReference type="GO" id="GO:0004197">
    <property type="term" value="F:cysteine-type endopeptidase activity"/>
    <property type="evidence" value="ECO:0007669"/>
    <property type="project" value="InterPro"/>
</dbReference>
<dbReference type="Proteomes" id="UP000594454">
    <property type="component" value="Chromosome 6"/>
</dbReference>
<evidence type="ECO:0008006" key="5">
    <source>
        <dbReference type="Google" id="ProtNLM"/>
    </source>
</evidence>